<reference evidence="5" key="1">
    <citation type="submission" date="2016-10" db="EMBL/GenBank/DDBJ databases">
        <authorList>
            <person name="Varghese N."/>
            <person name="Submissions S."/>
        </authorList>
    </citation>
    <scope>NUCLEOTIDE SEQUENCE [LARGE SCALE GENOMIC DNA]</scope>
    <source>
        <strain evidence="5">DSM 23317</strain>
    </source>
</reference>
<keyword evidence="5" id="KW-1185">Reference proteome</keyword>
<dbReference type="SUPFAM" id="SSF46689">
    <property type="entry name" value="Homeodomain-like"/>
    <property type="match status" value="1"/>
</dbReference>
<proteinExistence type="predicted"/>
<evidence type="ECO:0000256" key="2">
    <source>
        <dbReference type="PROSITE-ProRule" id="PRU00335"/>
    </source>
</evidence>
<dbReference type="RefSeq" id="WP_090365355.1">
    <property type="nucleotide sequence ID" value="NZ_FNEM01000008.1"/>
</dbReference>
<feature type="DNA-binding region" description="H-T-H motif" evidence="2">
    <location>
        <begin position="22"/>
        <end position="41"/>
    </location>
</feature>
<dbReference type="InterPro" id="IPR001647">
    <property type="entry name" value="HTH_TetR"/>
</dbReference>
<dbReference type="Gene3D" id="1.10.357.10">
    <property type="entry name" value="Tetracycline Repressor, domain 2"/>
    <property type="match status" value="1"/>
</dbReference>
<evidence type="ECO:0000256" key="1">
    <source>
        <dbReference type="ARBA" id="ARBA00023125"/>
    </source>
</evidence>
<dbReference type="EMBL" id="FNEM01000008">
    <property type="protein sequence ID" value="SDJ46354.1"/>
    <property type="molecule type" value="Genomic_DNA"/>
</dbReference>
<dbReference type="PROSITE" id="PS50977">
    <property type="entry name" value="HTH_TETR_2"/>
    <property type="match status" value="1"/>
</dbReference>
<evidence type="ECO:0000313" key="4">
    <source>
        <dbReference type="EMBL" id="SDJ46354.1"/>
    </source>
</evidence>
<accession>A0A1G8TY87</accession>
<organism evidence="4 5">
    <name type="scientific">Ferrimonas sediminum</name>
    <dbReference type="NCBI Taxonomy" id="718193"/>
    <lineage>
        <taxon>Bacteria</taxon>
        <taxon>Pseudomonadati</taxon>
        <taxon>Pseudomonadota</taxon>
        <taxon>Gammaproteobacteria</taxon>
        <taxon>Alteromonadales</taxon>
        <taxon>Ferrimonadaceae</taxon>
        <taxon>Ferrimonas</taxon>
    </lineage>
</organism>
<keyword evidence="1 2" id="KW-0238">DNA-binding</keyword>
<evidence type="ECO:0000259" key="3">
    <source>
        <dbReference type="PROSITE" id="PS50977"/>
    </source>
</evidence>
<dbReference type="GO" id="GO:0003677">
    <property type="term" value="F:DNA binding"/>
    <property type="evidence" value="ECO:0007669"/>
    <property type="project" value="UniProtKB-UniRule"/>
</dbReference>
<protein>
    <submittedName>
        <fullName evidence="4">DNA-binding transcriptional regulator, AcrR family</fullName>
    </submittedName>
</protein>
<gene>
    <name evidence="4" type="ORF">SAMN04488540_108120</name>
</gene>
<dbReference type="InterPro" id="IPR009057">
    <property type="entry name" value="Homeodomain-like_sf"/>
</dbReference>
<feature type="domain" description="HTH tetR-type" evidence="3">
    <location>
        <begin position="1"/>
        <end position="59"/>
    </location>
</feature>
<sequence length="219" mass="24848">MRASIIREAKLEISKCGPGSISVLALSKKLGISKNFLYSEFKNREGIVGSVLIELFSGLYNTGVSVNNCEHFNAKEKIVAYYSLCVIKPLINRGDIGVHFLLHNMPFWVGLDEDKKEEMKVAFKLHFDFIERVMVRHGIEHSPDFLELAKVKLNALERGLLLTMANILNPCRKHQAKDIINIISHEVKGLFVTHSEQIDQDKVSVWVEAFINSLPEWAD</sequence>
<dbReference type="Proteomes" id="UP000199527">
    <property type="component" value="Unassembled WGS sequence"/>
</dbReference>
<dbReference type="AlphaFoldDB" id="A0A1G8TY87"/>
<name>A0A1G8TY87_9GAMM</name>
<evidence type="ECO:0000313" key="5">
    <source>
        <dbReference type="Proteomes" id="UP000199527"/>
    </source>
</evidence>
<dbReference type="OrthoDB" id="270177at2"/>